<reference evidence="2 3" key="1">
    <citation type="journal article" date="2014" name="PLoS Genet.">
        <title>Phylogenetically driven sequencing of extremely halophilic archaea reveals strategies for static and dynamic osmo-response.</title>
        <authorList>
            <person name="Becker E.A."/>
            <person name="Seitzer P.M."/>
            <person name="Tritt A."/>
            <person name="Larsen D."/>
            <person name="Krusor M."/>
            <person name="Yao A.I."/>
            <person name="Wu D."/>
            <person name="Madern D."/>
            <person name="Eisen J.A."/>
            <person name="Darling A.E."/>
            <person name="Facciotti M.T."/>
        </authorList>
    </citation>
    <scope>NUCLEOTIDE SEQUENCE [LARGE SCALE GENOMIC DNA]</scope>
    <source>
        <strain evidence="2 3">DSM 12281</strain>
    </source>
</reference>
<name>L9ZJC0_9EURY</name>
<accession>L9ZJC0</accession>
<proteinExistence type="predicted"/>
<dbReference type="EMBL" id="AOIL01000060">
    <property type="protein sequence ID" value="ELY86454.1"/>
    <property type="molecule type" value="Genomic_DNA"/>
</dbReference>
<feature type="compositionally biased region" description="Polar residues" evidence="1">
    <location>
        <begin position="10"/>
        <end position="21"/>
    </location>
</feature>
<sequence length="183" mass="20270">MDFTDLRTDGGQTELPSTTHIGESGLWIPPQLREFTGQVVFRTPRGTIQHFQSGGGELEPYYGVIDESAFGPAEEFRDAGNPELAPDNVSIKHQGEEPIVLTVVTDPEVRCDGGIVSRPAWTPTAHTHDENRCQNCDSKVTQQFARVFGDNSDTTWACRECTPYRDLQRGAGADPDYTRGDRQ</sequence>
<dbReference type="STRING" id="1230458.C484_18297"/>
<dbReference type="Proteomes" id="UP000011648">
    <property type="component" value="Unassembled WGS sequence"/>
</dbReference>
<feature type="region of interest" description="Disordered" evidence="1">
    <location>
        <begin position="1"/>
        <end position="24"/>
    </location>
</feature>
<dbReference type="RefSeq" id="WP_006827271.1">
    <property type="nucleotide sequence ID" value="NZ_AOIL01000060.1"/>
</dbReference>
<gene>
    <name evidence="2" type="ORF">C484_18297</name>
</gene>
<keyword evidence="3" id="KW-1185">Reference proteome</keyword>
<evidence type="ECO:0000313" key="2">
    <source>
        <dbReference type="EMBL" id="ELY86454.1"/>
    </source>
</evidence>
<protein>
    <submittedName>
        <fullName evidence="2">Uncharacterized protein</fullName>
    </submittedName>
</protein>
<evidence type="ECO:0000313" key="3">
    <source>
        <dbReference type="Proteomes" id="UP000011648"/>
    </source>
</evidence>
<organism evidence="2 3">
    <name type="scientific">Natrialba taiwanensis DSM 12281</name>
    <dbReference type="NCBI Taxonomy" id="1230458"/>
    <lineage>
        <taxon>Archaea</taxon>
        <taxon>Methanobacteriati</taxon>
        <taxon>Methanobacteriota</taxon>
        <taxon>Stenosarchaea group</taxon>
        <taxon>Halobacteria</taxon>
        <taxon>Halobacteriales</taxon>
        <taxon>Natrialbaceae</taxon>
        <taxon>Natrialba</taxon>
    </lineage>
</organism>
<comment type="caution">
    <text evidence="2">The sequence shown here is derived from an EMBL/GenBank/DDBJ whole genome shotgun (WGS) entry which is preliminary data.</text>
</comment>
<dbReference type="InterPro" id="IPR055985">
    <property type="entry name" value="DUF7563"/>
</dbReference>
<dbReference type="Pfam" id="PF24444">
    <property type="entry name" value="DUF7563"/>
    <property type="match status" value="1"/>
</dbReference>
<dbReference type="AlphaFoldDB" id="L9ZJC0"/>
<evidence type="ECO:0000256" key="1">
    <source>
        <dbReference type="SAM" id="MobiDB-lite"/>
    </source>
</evidence>
<dbReference type="OrthoDB" id="195311at2157"/>
<dbReference type="PATRIC" id="fig|1230458.4.peg.3689"/>